<reference evidence="1" key="1">
    <citation type="submission" date="2023-12" db="EMBL/GenBank/DDBJ databases">
        <title>Genome assembly of Anisodus tanguticus.</title>
        <authorList>
            <person name="Wang Y.-J."/>
        </authorList>
    </citation>
    <scope>NUCLEOTIDE SEQUENCE</scope>
    <source>
        <strain evidence="1">KB-2021</strain>
        <tissue evidence="1">Leaf</tissue>
    </source>
</reference>
<sequence length="296" mass="33833">MVNTDCDDKTTNAPFQKDLEDTAMIGIDDMQRANSTLEDFCRSYFMFHKMDPHQPQSIIRFLPLLSFTESYIYQLDNLNEKLLHPSVGKDRSSYGEYNVKAKQSSDFTSVRMMTSDPFRPLCIALEHHGLLTDRVREEFSSGVEYWSLERKLCHALGSKQEISVEDVMRAIHLKSFDYRVLNPLLYQLRGEKDDVLENSFNILHMFNGIYGASAAPAMLAKIITEAEEKYDSLLKALDPELSLNYQKRCEEATKEGSGKTSGPSLGTWSIPPVIEDEELYRSDVLNSKSTIPEWNT</sequence>
<organism evidence="1 2">
    <name type="scientific">Anisodus tanguticus</name>
    <dbReference type="NCBI Taxonomy" id="243964"/>
    <lineage>
        <taxon>Eukaryota</taxon>
        <taxon>Viridiplantae</taxon>
        <taxon>Streptophyta</taxon>
        <taxon>Embryophyta</taxon>
        <taxon>Tracheophyta</taxon>
        <taxon>Spermatophyta</taxon>
        <taxon>Magnoliopsida</taxon>
        <taxon>eudicotyledons</taxon>
        <taxon>Gunneridae</taxon>
        <taxon>Pentapetalae</taxon>
        <taxon>asterids</taxon>
        <taxon>lamiids</taxon>
        <taxon>Solanales</taxon>
        <taxon>Solanaceae</taxon>
        <taxon>Solanoideae</taxon>
        <taxon>Hyoscyameae</taxon>
        <taxon>Anisodus</taxon>
    </lineage>
</organism>
<dbReference type="PANTHER" id="PTHR35754:SF2">
    <property type="entry name" value="ATP SYNTHASE SUBUNIT B"/>
    <property type="match status" value="1"/>
</dbReference>
<evidence type="ECO:0000313" key="1">
    <source>
        <dbReference type="EMBL" id="KAK4366973.1"/>
    </source>
</evidence>
<dbReference type="AlphaFoldDB" id="A0AAE1SAD1"/>
<gene>
    <name evidence="1" type="ORF">RND71_014853</name>
</gene>
<dbReference type="EMBL" id="JAVYJV010000007">
    <property type="protein sequence ID" value="KAK4366973.1"/>
    <property type="molecule type" value="Genomic_DNA"/>
</dbReference>
<keyword evidence="2" id="KW-1185">Reference proteome</keyword>
<dbReference type="Proteomes" id="UP001291623">
    <property type="component" value="Unassembled WGS sequence"/>
</dbReference>
<protein>
    <submittedName>
        <fullName evidence="1">Uncharacterized protein</fullName>
    </submittedName>
</protein>
<accession>A0AAE1SAD1</accession>
<evidence type="ECO:0000313" key="2">
    <source>
        <dbReference type="Proteomes" id="UP001291623"/>
    </source>
</evidence>
<comment type="caution">
    <text evidence="1">The sequence shown here is derived from an EMBL/GenBank/DDBJ whole genome shotgun (WGS) entry which is preliminary data.</text>
</comment>
<proteinExistence type="predicted"/>
<name>A0AAE1SAD1_9SOLA</name>
<dbReference type="PANTHER" id="PTHR35754">
    <property type="entry name" value="ATP SYNTHASE SUBUNIT B"/>
    <property type="match status" value="1"/>
</dbReference>